<evidence type="ECO:0000313" key="7">
    <source>
        <dbReference type="EMBL" id="GKV51529.1"/>
    </source>
</evidence>
<comment type="caution">
    <text evidence="7">The sequence shown here is derived from an EMBL/GenBank/DDBJ whole genome shotgun (WGS) entry which is preliminary data.</text>
</comment>
<dbReference type="InterPro" id="IPR001245">
    <property type="entry name" value="Ser-Thr/Tyr_kinase_cat_dom"/>
</dbReference>
<evidence type="ECO:0000256" key="2">
    <source>
        <dbReference type="ARBA" id="ARBA00022679"/>
    </source>
</evidence>
<keyword evidence="1" id="KW-0723">Serine/threonine-protein kinase</keyword>
<dbReference type="PROSITE" id="PS50011">
    <property type="entry name" value="PROTEIN_KINASE_DOM"/>
    <property type="match status" value="1"/>
</dbReference>
<evidence type="ECO:0000259" key="6">
    <source>
        <dbReference type="PROSITE" id="PS50011"/>
    </source>
</evidence>
<name>A0AAV5MPJ8_9ROSI</name>
<dbReference type="GO" id="GO:0005524">
    <property type="term" value="F:ATP binding"/>
    <property type="evidence" value="ECO:0007669"/>
    <property type="project" value="UniProtKB-KW"/>
</dbReference>
<dbReference type="PANTHER" id="PTHR27002:SF1101">
    <property type="entry name" value="RECEPTOR-LIKE SERINE_THREONINE-PROTEIN KINASE"/>
    <property type="match status" value="1"/>
</dbReference>
<keyword evidence="8" id="KW-1185">Reference proteome</keyword>
<dbReference type="Pfam" id="PF07714">
    <property type="entry name" value="PK_Tyr_Ser-Thr"/>
    <property type="match status" value="1"/>
</dbReference>
<dbReference type="GO" id="GO:0004674">
    <property type="term" value="F:protein serine/threonine kinase activity"/>
    <property type="evidence" value="ECO:0007669"/>
    <property type="project" value="UniProtKB-KW"/>
</dbReference>
<dbReference type="EMBL" id="BPVZ01000508">
    <property type="protein sequence ID" value="GKV51529.1"/>
    <property type="molecule type" value="Genomic_DNA"/>
</dbReference>
<keyword evidence="3" id="KW-0547">Nucleotide-binding</keyword>
<dbReference type="InterPro" id="IPR011009">
    <property type="entry name" value="Kinase-like_dom_sf"/>
</dbReference>
<sequence length="92" mass="10408">MNPKISDFGMARTFGEQSEGSTKRVVGTYGYMALKYAIYEQFSVKSDVFSFGVLLWEMISGKKNRGFNHLKPRLNIVGHVSIKLQTILSFLP</sequence>
<reference evidence="7 8" key="1">
    <citation type="journal article" date="2021" name="Commun. Biol.">
        <title>The genome of Shorea leprosula (Dipterocarpaceae) highlights the ecological relevance of drought in aseasonal tropical rainforests.</title>
        <authorList>
            <person name="Ng K.K.S."/>
            <person name="Kobayashi M.J."/>
            <person name="Fawcett J.A."/>
            <person name="Hatakeyama M."/>
            <person name="Paape T."/>
            <person name="Ng C.H."/>
            <person name="Ang C.C."/>
            <person name="Tnah L.H."/>
            <person name="Lee C.T."/>
            <person name="Nishiyama T."/>
            <person name="Sese J."/>
            <person name="O'Brien M.J."/>
            <person name="Copetti D."/>
            <person name="Mohd Noor M.I."/>
            <person name="Ong R.C."/>
            <person name="Putra M."/>
            <person name="Sireger I.Z."/>
            <person name="Indrioko S."/>
            <person name="Kosugi Y."/>
            <person name="Izuno A."/>
            <person name="Isagi Y."/>
            <person name="Lee S.L."/>
            <person name="Shimizu K.K."/>
        </authorList>
    </citation>
    <scope>NUCLEOTIDE SEQUENCE [LARGE SCALE GENOMIC DNA]</scope>
    <source>
        <strain evidence="7">214</strain>
    </source>
</reference>
<accession>A0AAV5MPJ8</accession>
<proteinExistence type="predicted"/>
<dbReference type="SUPFAM" id="SSF56112">
    <property type="entry name" value="Protein kinase-like (PK-like)"/>
    <property type="match status" value="1"/>
</dbReference>
<evidence type="ECO:0000256" key="3">
    <source>
        <dbReference type="ARBA" id="ARBA00022741"/>
    </source>
</evidence>
<keyword evidence="2" id="KW-0808">Transferase</keyword>
<protein>
    <recommendedName>
        <fullName evidence="6">Protein kinase domain-containing protein</fullName>
    </recommendedName>
</protein>
<evidence type="ECO:0000256" key="5">
    <source>
        <dbReference type="ARBA" id="ARBA00022840"/>
    </source>
</evidence>
<dbReference type="GO" id="GO:0005886">
    <property type="term" value="C:plasma membrane"/>
    <property type="evidence" value="ECO:0007669"/>
    <property type="project" value="TreeGrafter"/>
</dbReference>
<evidence type="ECO:0000313" key="8">
    <source>
        <dbReference type="Proteomes" id="UP001054252"/>
    </source>
</evidence>
<dbReference type="AlphaFoldDB" id="A0AAV5MPJ8"/>
<dbReference type="Proteomes" id="UP001054252">
    <property type="component" value="Unassembled WGS sequence"/>
</dbReference>
<feature type="domain" description="Protein kinase" evidence="6">
    <location>
        <begin position="1"/>
        <end position="92"/>
    </location>
</feature>
<dbReference type="Gene3D" id="1.10.510.10">
    <property type="entry name" value="Transferase(Phosphotransferase) domain 1"/>
    <property type="match status" value="1"/>
</dbReference>
<evidence type="ECO:0000256" key="4">
    <source>
        <dbReference type="ARBA" id="ARBA00022777"/>
    </source>
</evidence>
<gene>
    <name evidence="7" type="ORF">SLEP1_g58174</name>
</gene>
<dbReference type="PANTHER" id="PTHR27002">
    <property type="entry name" value="RECEPTOR-LIKE SERINE/THREONINE-PROTEIN KINASE SD1-8"/>
    <property type="match status" value="1"/>
</dbReference>
<organism evidence="7 8">
    <name type="scientific">Rubroshorea leprosula</name>
    <dbReference type="NCBI Taxonomy" id="152421"/>
    <lineage>
        <taxon>Eukaryota</taxon>
        <taxon>Viridiplantae</taxon>
        <taxon>Streptophyta</taxon>
        <taxon>Embryophyta</taxon>
        <taxon>Tracheophyta</taxon>
        <taxon>Spermatophyta</taxon>
        <taxon>Magnoliopsida</taxon>
        <taxon>eudicotyledons</taxon>
        <taxon>Gunneridae</taxon>
        <taxon>Pentapetalae</taxon>
        <taxon>rosids</taxon>
        <taxon>malvids</taxon>
        <taxon>Malvales</taxon>
        <taxon>Dipterocarpaceae</taxon>
        <taxon>Rubroshorea</taxon>
    </lineage>
</organism>
<keyword evidence="4" id="KW-0418">Kinase</keyword>
<dbReference type="InterPro" id="IPR000719">
    <property type="entry name" value="Prot_kinase_dom"/>
</dbReference>
<evidence type="ECO:0000256" key="1">
    <source>
        <dbReference type="ARBA" id="ARBA00022527"/>
    </source>
</evidence>
<keyword evidence="5" id="KW-0067">ATP-binding</keyword>